<proteinExistence type="predicted"/>
<gene>
    <name evidence="3" type="ORF">BPAE_0142g00310</name>
</gene>
<reference evidence="3 4" key="1">
    <citation type="submission" date="2017-12" db="EMBL/GenBank/DDBJ databases">
        <title>Comparative genomics of Botrytis spp.</title>
        <authorList>
            <person name="Valero-Jimenez C.A."/>
            <person name="Tapia P."/>
            <person name="Veloso J."/>
            <person name="Silva-Moreno E."/>
            <person name="Staats M."/>
            <person name="Valdes J.H."/>
            <person name="Van Kan J.A.L."/>
        </authorList>
    </citation>
    <scope>NUCLEOTIDE SEQUENCE [LARGE SCALE GENOMIC DNA]</scope>
    <source>
        <strain evidence="3 4">Bp0003</strain>
    </source>
</reference>
<name>A0A4Z1FIN2_9HELO</name>
<dbReference type="EMBL" id="PQXI01000142">
    <property type="protein sequence ID" value="TGO23168.1"/>
    <property type="molecule type" value="Genomic_DNA"/>
</dbReference>
<dbReference type="AlphaFoldDB" id="A0A4Z1FIN2"/>
<keyword evidence="4" id="KW-1185">Reference proteome</keyword>
<comment type="caution">
    <text evidence="3">The sequence shown here is derived from an EMBL/GenBank/DDBJ whole genome shotgun (WGS) entry which is preliminary data.</text>
</comment>
<evidence type="ECO:0008006" key="5">
    <source>
        <dbReference type="Google" id="ProtNLM"/>
    </source>
</evidence>
<evidence type="ECO:0000256" key="1">
    <source>
        <dbReference type="SAM" id="MobiDB-lite"/>
    </source>
</evidence>
<evidence type="ECO:0000256" key="2">
    <source>
        <dbReference type="SAM" id="Phobius"/>
    </source>
</evidence>
<accession>A0A4Z1FIN2</accession>
<feature type="compositionally biased region" description="Low complexity" evidence="1">
    <location>
        <begin position="183"/>
        <end position="216"/>
    </location>
</feature>
<keyword evidence="2" id="KW-1133">Transmembrane helix</keyword>
<evidence type="ECO:0000313" key="4">
    <source>
        <dbReference type="Proteomes" id="UP000297910"/>
    </source>
</evidence>
<protein>
    <recommendedName>
        <fullName evidence="5">Mid2 domain-containing protein</fullName>
    </recommendedName>
</protein>
<keyword evidence="2" id="KW-0472">Membrane</keyword>
<dbReference type="Proteomes" id="UP000297910">
    <property type="component" value="Unassembled WGS sequence"/>
</dbReference>
<sequence length="338" mass="36169">MDEKLSLGNSDDFNVPLSHPLTQALDISRRQGGQGRVSCGYYYGYTQSPLYMGTDSTCTTAYPLGIWSSCIYSSNVPVCSLYGACVDDTGCTDACTPNVNSNINAITVTLSCSTDSCQSYLLSDQSSSSLGTQTSYTCNSTSQTAPVLIFASALDTPMSVLASTTSIPDILVTSSLKSGFIATSTSSGSRSTSNSSTSLATSASSSSSSSSSTPSTPQETIITVSPNEAKFSHNNTGTIVGGAIGGATLITLTTLTIWLLRRHRNRHALLSKTEPRFDVRDPSDHMHELMEKSGNTPEIEGEILRAEMESPRMNREPVEIESSRLNRERFEMGHKYSD</sequence>
<feature type="region of interest" description="Disordered" evidence="1">
    <location>
        <begin position="183"/>
        <end position="219"/>
    </location>
</feature>
<evidence type="ECO:0000313" key="3">
    <source>
        <dbReference type="EMBL" id="TGO23168.1"/>
    </source>
</evidence>
<organism evidence="3 4">
    <name type="scientific">Botrytis paeoniae</name>
    <dbReference type="NCBI Taxonomy" id="278948"/>
    <lineage>
        <taxon>Eukaryota</taxon>
        <taxon>Fungi</taxon>
        <taxon>Dikarya</taxon>
        <taxon>Ascomycota</taxon>
        <taxon>Pezizomycotina</taxon>
        <taxon>Leotiomycetes</taxon>
        <taxon>Helotiales</taxon>
        <taxon>Sclerotiniaceae</taxon>
        <taxon>Botrytis</taxon>
    </lineage>
</organism>
<keyword evidence="2" id="KW-0812">Transmembrane</keyword>
<feature type="transmembrane region" description="Helical" evidence="2">
    <location>
        <begin position="239"/>
        <end position="260"/>
    </location>
</feature>